<dbReference type="PROSITE" id="PS00122">
    <property type="entry name" value="CARBOXYLESTERASE_B_1"/>
    <property type="match status" value="1"/>
</dbReference>
<dbReference type="Gene3D" id="3.40.50.1820">
    <property type="entry name" value="alpha/beta hydrolase"/>
    <property type="match status" value="1"/>
</dbReference>
<evidence type="ECO:0000313" key="11">
    <source>
        <dbReference type="Proteomes" id="UP000245461"/>
    </source>
</evidence>
<comment type="similarity">
    <text evidence="2">Belongs to the FAD-binding monooxygenase family.</text>
</comment>
<dbReference type="PANTHER" id="PTHR43098:SF3">
    <property type="entry name" value="L-ORNITHINE N(5)-MONOOXYGENASE-RELATED"/>
    <property type="match status" value="1"/>
</dbReference>
<dbReference type="AlphaFoldDB" id="A0A317DZK4"/>
<dbReference type="GO" id="GO:0050661">
    <property type="term" value="F:NADP binding"/>
    <property type="evidence" value="ECO:0007669"/>
    <property type="project" value="InterPro"/>
</dbReference>
<evidence type="ECO:0000256" key="7">
    <source>
        <dbReference type="ARBA" id="ARBA00023002"/>
    </source>
</evidence>
<dbReference type="GO" id="GO:0016787">
    <property type="term" value="F:hydrolase activity"/>
    <property type="evidence" value="ECO:0007669"/>
    <property type="project" value="UniProtKB-KW"/>
</dbReference>
<dbReference type="InterPro" id="IPR036188">
    <property type="entry name" value="FAD/NAD-bd_sf"/>
</dbReference>
<dbReference type="GO" id="GO:0004499">
    <property type="term" value="F:N,N-dimethylaniline monooxygenase activity"/>
    <property type="evidence" value="ECO:0007669"/>
    <property type="project" value="InterPro"/>
</dbReference>
<evidence type="ECO:0000256" key="3">
    <source>
        <dbReference type="ARBA" id="ARBA00022630"/>
    </source>
</evidence>
<protein>
    <submittedName>
        <fullName evidence="10">Esterase</fullName>
    </submittedName>
</protein>
<accession>A0A317DZK4</accession>
<comment type="caution">
    <text evidence="10">The sequence shown here is derived from an EMBL/GenBank/DDBJ whole genome shotgun (WGS) entry which is preliminary data.</text>
</comment>
<evidence type="ECO:0000313" key="10">
    <source>
        <dbReference type="EMBL" id="PWR18493.1"/>
    </source>
</evidence>
<keyword evidence="4" id="KW-0378">Hydrolase</keyword>
<keyword evidence="5" id="KW-0274">FAD</keyword>
<evidence type="ECO:0000256" key="2">
    <source>
        <dbReference type="ARBA" id="ARBA00010139"/>
    </source>
</evidence>
<dbReference type="OrthoDB" id="312624at2"/>
<feature type="domain" description="Alpha/beta hydrolase fold-3" evidence="9">
    <location>
        <begin position="723"/>
        <end position="929"/>
    </location>
</feature>
<evidence type="ECO:0000256" key="4">
    <source>
        <dbReference type="ARBA" id="ARBA00022801"/>
    </source>
</evidence>
<reference evidence="10 11" key="1">
    <citation type="submission" date="2018-05" db="EMBL/GenBank/DDBJ databases">
        <title>Zavarzinia sp. HR-AS.</title>
        <authorList>
            <person name="Lee Y."/>
            <person name="Jeon C.O."/>
        </authorList>
    </citation>
    <scope>NUCLEOTIDE SEQUENCE [LARGE SCALE GENOMIC DNA]</scope>
    <source>
        <strain evidence="10 11">HR-AS</strain>
    </source>
</reference>
<evidence type="ECO:0000259" key="9">
    <source>
        <dbReference type="Pfam" id="PF07859"/>
    </source>
</evidence>
<keyword evidence="11" id="KW-1185">Reference proteome</keyword>
<dbReference type="InterPro" id="IPR029058">
    <property type="entry name" value="AB_hydrolase_fold"/>
</dbReference>
<keyword evidence="7" id="KW-0560">Oxidoreductase</keyword>
<comment type="cofactor">
    <cofactor evidence="1">
        <name>FAD</name>
        <dbReference type="ChEBI" id="CHEBI:57692"/>
    </cofactor>
</comment>
<proteinExistence type="inferred from homology"/>
<dbReference type="Pfam" id="PF07859">
    <property type="entry name" value="Abhydrolase_3"/>
    <property type="match status" value="1"/>
</dbReference>
<keyword evidence="6" id="KW-0521">NADP</keyword>
<dbReference type="SUPFAM" id="SSF51905">
    <property type="entry name" value="FAD/NAD(P)-binding domain"/>
    <property type="match status" value="2"/>
</dbReference>
<evidence type="ECO:0000256" key="5">
    <source>
        <dbReference type="ARBA" id="ARBA00022827"/>
    </source>
</evidence>
<dbReference type="InterPro" id="IPR013094">
    <property type="entry name" value="AB_hydrolase_3"/>
</dbReference>
<evidence type="ECO:0000256" key="1">
    <source>
        <dbReference type="ARBA" id="ARBA00001974"/>
    </source>
</evidence>
<evidence type="ECO:0000256" key="8">
    <source>
        <dbReference type="ARBA" id="ARBA00023033"/>
    </source>
</evidence>
<dbReference type="PANTHER" id="PTHR43098">
    <property type="entry name" value="L-ORNITHINE N(5)-MONOOXYGENASE-RELATED"/>
    <property type="match status" value="1"/>
</dbReference>
<keyword evidence="3" id="KW-0285">Flavoprotein</keyword>
<organism evidence="10 11">
    <name type="scientific">Zavarzinia aquatilis</name>
    <dbReference type="NCBI Taxonomy" id="2211142"/>
    <lineage>
        <taxon>Bacteria</taxon>
        <taxon>Pseudomonadati</taxon>
        <taxon>Pseudomonadota</taxon>
        <taxon>Alphaproteobacteria</taxon>
        <taxon>Rhodospirillales</taxon>
        <taxon>Zavarziniaceae</taxon>
        <taxon>Zavarzinia</taxon>
    </lineage>
</organism>
<evidence type="ECO:0000256" key="6">
    <source>
        <dbReference type="ARBA" id="ARBA00022857"/>
    </source>
</evidence>
<keyword evidence="8" id="KW-0503">Monooxygenase</keyword>
<dbReference type="InterPro" id="IPR019826">
    <property type="entry name" value="Carboxylesterase_B_AS"/>
</dbReference>
<dbReference type="GO" id="GO:0050660">
    <property type="term" value="F:flavin adenine dinucleotide binding"/>
    <property type="evidence" value="ECO:0007669"/>
    <property type="project" value="InterPro"/>
</dbReference>
<dbReference type="EMBL" id="QGLE01000014">
    <property type="protein sequence ID" value="PWR18493.1"/>
    <property type="molecule type" value="Genomic_DNA"/>
</dbReference>
<dbReference type="Gene3D" id="3.50.50.60">
    <property type="entry name" value="FAD/NAD(P)-binding domain"/>
    <property type="match status" value="2"/>
</dbReference>
<dbReference type="InterPro" id="IPR020946">
    <property type="entry name" value="Flavin_mOase-like"/>
</dbReference>
<dbReference type="SUPFAM" id="SSF53474">
    <property type="entry name" value="alpha/beta-Hydrolases"/>
    <property type="match status" value="1"/>
</dbReference>
<sequence>MPDVLARQVVSTVSLAPKAAISGIRAPIWRATSPPMAWVSGSSAAATRRTQAAGSVERVMATGCGICAKWSKLLRASIHSPEDDRGDFCQISSTKNNNSWEEGRMPQHHDIVVIGAGFSGLYAVHKFRDELGLSVKGFDAAGGVGGTWWWNRYPGARCDIESVHYAYSFSEEIQKRWTWSERFAAQPEILSYLEFVADTLDLRRAFTFGTRITSAVWDDEDHVWTVSTSDGGVCTTRFLIAASGNLSIPKPPDFAGLDRFKGEVYTTSQWPHHPVDFTGKRVGIIGTGSTGIQVIQEVAKQAAHLTVFQRTPNFALPLGNESLSEEKRRWVADHHAEIRAGARETFMGIPFERPEISGTLVPAEARKAKYDRLWSKGGWPLLVSSYADVLSSQAVNDDVADYVRDKIRARVTKPGVAELLCPTDHPFATKRLAFETDYFDIFNQDNVDLIDVRTKPVEHLTERGIVAGGVEYPLDVLIFAIGFDSVTGPLVHLGLVGRNGATLAERWQDGPRNYLGIAMHDFPNLFTITGPTSAVALYNNPLAIEDHVDLATDAVRYTLDRGADMIEATAEAEEHWSRIVNGLLGLTLFPKAKSWYMGANIDGKRTGTYIFTGSAQLYRQMTAEMQQLGYGGFVVGTRRAALPPMMKLDPAVLGLMGVLQGQGTKALHDCTVEETRALVDSFSMLQGDARDVEVTATAYPTKTGERPVRVYRPKGRAGLLPVVVFCHGGGFIAGSIDAIDKPCRALADDLGLVVVAPGYRLAPEHPFPAATDDTFAALEWAAVHAARFGGDADRLVVAGESAGGLLAAVAALRARDGGGPRVAAQVLITPAIDGAAKTASRVEYAEGPILSTKAAEGMFAAYLAGTGAEHSPLASPVHAASLAGLPPCLVLSAECDPLRDEGEDYARRLAAAGVEVRSIRLDGLIHAAFSMAGVIPRARDFTVQIGEFLGAVLGRADAQPTRAAGE</sequence>
<dbReference type="Pfam" id="PF00743">
    <property type="entry name" value="FMO-like"/>
    <property type="match status" value="1"/>
</dbReference>
<dbReference type="InterPro" id="IPR050775">
    <property type="entry name" value="FAD-binding_Monooxygenases"/>
</dbReference>
<dbReference type="Proteomes" id="UP000245461">
    <property type="component" value="Unassembled WGS sequence"/>
</dbReference>
<gene>
    <name evidence="10" type="ORF">DKG74_18910</name>
</gene>
<name>A0A317DZK4_9PROT</name>